<dbReference type="Proteomes" id="UP000824533">
    <property type="component" value="Linkage Group LG18"/>
</dbReference>
<evidence type="ECO:0000313" key="1">
    <source>
        <dbReference type="EMBL" id="KAJ0174048.1"/>
    </source>
</evidence>
<proteinExistence type="predicted"/>
<evidence type="ECO:0000313" key="2">
    <source>
        <dbReference type="Proteomes" id="UP000824533"/>
    </source>
</evidence>
<name>A0ACC1CQV1_9NEOP</name>
<gene>
    <name evidence="1" type="ORF">K1T71_010194</name>
</gene>
<dbReference type="EMBL" id="CM034404">
    <property type="protein sequence ID" value="KAJ0174048.1"/>
    <property type="molecule type" value="Genomic_DNA"/>
</dbReference>
<sequence>MTLSEIHKKVNELENKIFEEIEQKDQEEIVKDDPENNNVTLRRGKGRKMSTSSAGSLSKKARVSSEPEENADKNLDDTRANTSKRITRTPKKAATEPETSESQVKPMQTRNSKSKNISLTINEDEPRYMISLKNRKRNTITNLDRNKREKQNGRSFADVPTSLDNTLLKSDSMQGYQDSDASPVVNHKRKKRSLKYSTHNLKKQHRNKQFKRNIEYITSDSSNCSFSGPIKNAIENSSVYKSDSYKILMTKKHPFSVMEIIDEDNATSKSLADIKYFNAISSSLLNIHDRNTMSSPASGVAMHANSDSSSMASLPMSPVLSVIENISIRKDSFNVLDQSHNKSKVNDKSEYVSDKDLPPMCEISDLIAKRLAVNKDTESRMSIDNRRSTISDSFLEKVKRVEIRERSVSDTIDKGIKDLLLDSARKKPKNTEKDHMELDVPESDSKKSKVKKRSSTPRKKKNLNAKFNQIAEVIQEHVETYSSGGRKSCPPSVCVYDCDDNVISNDNTLSVPENNKRGKKKKDIIKVKILKPKRKSKSKQMSLIETDLLYKDSGINNTELELLHTIDDSVEFIHNHSDTCIHGNECMGEDSVEFVGSSESIITLSNESTQSCHAWFGKQSENVPQDILHNTNNASAFIDDSGVLANINTTSNNLFDSPISGEASYNSLITDDLSDEIVTPPNSVTKPSNWYLFSEDDSTNFINQDINNGSVGSNLNKLFPIACAVPNLSTITELSRENGECSRKSSDEKGTDGL</sequence>
<organism evidence="1 2">
    <name type="scientific">Dendrolimus kikuchii</name>
    <dbReference type="NCBI Taxonomy" id="765133"/>
    <lineage>
        <taxon>Eukaryota</taxon>
        <taxon>Metazoa</taxon>
        <taxon>Ecdysozoa</taxon>
        <taxon>Arthropoda</taxon>
        <taxon>Hexapoda</taxon>
        <taxon>Insecta</taxon>
        <taxon>Pterygota</taxon>
        <taxon>Neoptera</taxon>
        <taxon>Endopterygota</taxon>
        <taxon>Lepidoptera</taxon>
        <taxon>Glossata</taxon>
        <taxon>Ditrysia</taxon>
        <taxon>Bombycoidea</taxon>
        <taxon>Lasiocampidae</taxon>
        <taxon>Dendrolimus</taxon>
    </lineage>
</organism>
<comment type="caution">
    <text evidence="1">The sequence shown here is derived from an EMBL/GenBank/DDBJ whole genome shotgun (WGS) entry which is preliminary data.</text>
</comment>
<accession>A0ACC1CQV1</accession>
<keyword evidence="2" id="KW-1185">Reference proteome</keyword>
<protein>
    <submittedName>
        <fullName evidence="1">Uncharacterized protein</fullName>
    </submittedName>
</protein>
<reference evidence="1 2" key="1">
    <citation type="journal article" date="2021" name="Front. Genet.">
        <title>Chromosome-Level Genome Assembly Reveals Significant Gene Expansion in the Toll and IMD Signaling Pathways of Dendrolimus kikuchii.</title>
        <authorList>
            <person name="Zhou J."/>
            <person name="Wu P."/>
            <person name="Xiong Z."/>
            <person name="Liu N."/>
            <person name="Zhao N."/>
            <person name="Ji M."/>
            <person name="Qiu Y."/>
            <person name="Yang B."/>
        </authorList>
    </citation>
    <scope>NUCLEOTIDE SEQUENCE [LARGE SCALE GENOMIC DNA]</scope>
    <source>
        <strain evidence="1">Ann1</strain>
    </source>
</reference>